<feature type="domain" description="NADPH-dependent reductive aminase-like C-terminal" evidence="4">
    <location>
        <begin position="166"/>
        <end position="293"/>
    </location>
</feature>
<dbReference type="Gene3D" id="3.40.50.720">
    <property type="entry name" value="NAD(P)-binding Rossmann-like Domain"/>
    <property type="match status" value="1"/>
</dbReference>
<name>A0ABS3XDQ5_9ACTN</name>
<evidence type="ECO:0000259" key="3">
    <source>
        <dbReference type="Pfam" id="PF03446"/>
    </source>
</evidence>
<dbReference type="EMBL" id="JADKMA010000084">
    <property type="protein sequence ID" value="MBO8193499.1"/>
    <property type="molecule type" value="Genomic_DNA"/>
</dbReference>
<keyword evidence="6" id="KW-1185">Reference proteome</keyword>
<proteinExistence type="inferred from homology"/>
<comment type="caution">
    <text evidence="5">The sequence shown here is derived from an EMBL/GenBank/DDBJ whole genome shotgun (WGS) entry which is preliminary data.</text>
</comment>
<dbReference type="Gene3D" id="1.10.1040.10">
    <property type="entry name" value="N-(1-d-carboxylethyl)-l-norvaline Dehydrogenase, domain 2"/>
    <property type="match status" value="1"/>
</dbReference>
<feature type="domain" description="6-phosphogluconate dehydrogenase NADP-binding" evidence="3">
    <location>
        <begin position="12"/>
        <end position="155"/>
    </location>
</feature>
<accession>A0ABS3XDQ5</accession>
<dbReference type="Pfam" id="PF03446">
    <property type="entry name" value="NAD_binding_2"/>
    <property type="match status" value="1"/>
</dbReference>
<evidence type="ECO:0000259" key="4">
    <source>
        <dbReference type="Pfam" id="PF21761"/>
    </source>
</evidence>
<dbReference type="PIRSF" id="PIRSF000103">
    <property type="entry name" value="HIBADH"/>
    <property type="match status" value="1"/>
</dbReference>
<evidence type="ECO:0000256" key="2">
    <source>
        <dbReference type="ARBA" id="ARBA00023002"/>
    </source>
</evidence>
<dbReference type="PANTHER" id="PTHR43580:SF2">
    <property type="entry name" value="CYTOKINE-LIKE NUCLEAR FACTOR N-PAC"/>
    <property type="match status" value="1"/>
</dbReference>
<evidence type="ECO:0000313" key="6">
    <source>
        <dbReference type="Proteomes" id="UP001519064"/>
    </source>
</evidence>
<dbReference type="InterPro" id="IPR015815">
    <property type="entry name" value="HIBADH-related"/>
</dbReference>
<dbReference type="SUPFAM" id="SSF51735">
    <property type="entry name" value="NAD(P)-binding Rossmann-fold domains"/>
    <property type="match status" value="1"/>
</dbReference>
<organism evidence="5 6">
    <name type="scientific">Streptomyces oryzae</name>
    <dbReference type="NCBI Taxonomy" id="1434886"/>
    <lineage>
        <taxon>Bacteria</taxon>
        <taxon>Bacillati</taxon>
        <taxon>Actinomycetota</taxon>
        <taxon>Actinomycetes</taxon>
        <taxon>Kitasatosporales</taxon>
        <taxon>Streptomycetaceae</taxon>
        <taxon>Streptomyces</taxon>
    </lineage>
</organism>
<dbReference type="InterPro" id="IPR006115">
    <property type="entry name" value="6PGDH_NADP-bd"/>
</dbReference>
<dbReference type="Pfam" id="PF21761">
    <property type="entry name" value="RedAm-like_C"/>
    <property type="match status" value="1"/>
</dbReference>
<dbReference type="InterPro" id="IPR036291">
    <property type="entry name" value="NAD(P)-bd_dom_sf"/>
</dbReference>
<sequence>MTTNRTSTTPLTLLGLGGMGTALARAWLAAGHPLTVWNRTAAKAEPLAAEGARVAASAAEAVAAAGLVVVCLLDDASVGEALAPAELTGKDIVNLTTGTPAQARERAHWARRRGARFLDGGIMAVPPMIGTPQAGGYIFYSGDHALFEQHRETLAIPAGTRYVGTDAGHAALHDVALLSAMTGMFAGITHAFALMRPEREVKPTEFAGMVTEWLRAMAAMTEAMAWQLESGDYTEGVTSNLAMMSAGNATLEATAEEQGVKGELLAPFMASMRERVALGHGDEGLAGLVDGLRGGSPQR</sequence>
<comment type="similarity">
    <text evidence="1">Belongs to the HIBADH-related family.</text>
</comment>
<dbReference type="Proteomes" id="UP001519064">
    <property type="component" value="Unassembled WGS sequence"/>
</dbReference>
<dbReference type="InterPro" id="IPR051265">
    <property type="entry name" value="HIBADH-related_NP60_sf"/>
</dbReference>
<keyword evidence="2" id="KW-0560">Oxidoreductase</keyword>
<gene>
    <name evidence="5" type="ORF">ITI46_17805</name>
</gene>
<dbReference type="InterPro" id="IPR048666">
    <property type="entry name" value="RedAm-like_C"/>
</dbReference>
<reference evidence="5 6" key="1">
    <citation type="submission" date="2020-11" db="EMBL/GenBank/DDBJ databases">
        <title>Streptomyces spirodelae sp. nov., isolated from duckweed.</title>
        <authorList>
            <person name="Saimee Y."/>
            <person name="Duangmal K."/>
        </authorList>
    </citation>
    <scope>NUCLEOTIDE SEQUENCE [LARGE SCALE GENOMIC DNA]</scope>
    <source>
        <strain evidence="5 6">S16-07</strain>
    </source>
</reference>
<protein>
    <submittedName>
        <fullName evidence="5">NAD(P)-dependent oxidoreductase</fullName>
    </submittedName>
</protein>
<dbReference type="InterPro" id="IPR013328">
    <property type="entry name" value="6PGD_dom2"/>
</dbReference>
<dbReference type="PANTHER" id="PTHR43580">
    <property type="entry name" value="OXIDOREDUCTASE GLYR1-RELATED"/>
    <property type="match status" value="1"/>
</dbReference>
<evidence type="ECO:0000313" key="5">
    <source>
        <dbReference type="EMBL" id="MBO8193499.1"/>
    </source>
</evidence>
<evidence type="ECO:0000256" key="1">
    <source>
        <dbReference type="ARBA" id="ARBA00009080"/>
    </source>
</evidence>
<dbReference type="RefSeq" id="WP_209240592.1">
    <property type="nucleotide sequence ID" value="NZ_JADKMA010000084.1"/>
</dbReference>